<protein>
    <submittedName>
        <fullName evidence="1">Uncharacterized protein</fullName>
    </submittedName>
</protein>
<sequence length="328" mass="37853">MSKFLLPRRIFQVFNSRPRSLGSFFFSIFKVVIWHGMGDSCCNHDSIGKIVKQIHQFSPKTFVHSIMIGENKSSDRKAGFFGNANSEVEYVFRNLSSIPELSKGFNAIGFSQGGLFLRAYIERYNNPPVKKLITMGSPHSGISDPPGCDDSRDSWNCRLMRSIIRGGAYSAYIRDHVIQAQYIRDQMNYDTYLKYNIFLPDINNEKTIKNQTYKKNLSQLDFFAMIRFEQDHTLVPRNSSWFGSFEIGSQNKEIILEDQDIYKEDWIGLKALDAQGKLLFLSCPGEHMQFTAEYFSSEVLPLILHPRNPRKTGPRQMYGSKKQRQTVF</sequence>
<reference evidence="1" key="1">
    <citation type="submission" date="2022-04" db="EMBL/GenBank/DDBJ databases">
        <title>Genome of the entomopathogenic fungus Entomophthora muscae.</title>
        <authorList>
            <person name="Elya C."/>
            <person name="Lovett B.R."/>
            <person name="Lee E."/>
            <person name="Macias A.M."/>
            <person name="Hajek A.E."/>
            <person name="De Bivort B.L."/>
            <person name="Kasson M.T."/>
            <person name="De Fine Licht H.H."/>
            <person name="Stajich J.E."/>
        </authorList>
    </citation>
    <scope>NUCLEOTIDE SEQUENCE</scope>
    <source>
        <strain evidence="1">Berkeley</strain>
    </source>
</reference>
<name>A0ACC2RTD2_9FUNG</name>
<proteinExistence type="predicted"/>
<dbReference type="Proteomes" id="UP001165960">
    <property type="component" value="Unassembled WGS sequence"/>
</dbReference>
<evidence type="ECO:0000313" key="1">
    <source>
        <dbReference type="EMBL" id="KAJ9053328.1"/>
    </source>
</evidence>
<dbReference type="EMBL" id="QTSX02006530">
    <property type="protein sequence ID" value="KAJ9053328.1"/>
    <property type="molecule type" value="Genomic_DNA"/>
</dbReference>
<evidence type="ECO:0000313" key="2">
    <source>
        <dbReference type="Proteomes" id="UP001165960"/>
    </source>
</evidence>
<accession>A0ACC2RTD2</accession>
<comment type="caution">
    <text evidence="1">The sequence shown here is derived from an EMBL/GenBank/DDBJ whole genome shotgun (WGS) entry which is preliminary data.</text>
</comment>
<keyword evidence="2" id="KW-1185">Reference proteome</keyword>
<gene>
    <name evidence="1" type="ORF">DSO57_1025224</name>
</gene>
<organism evidence="1 2">
    <name type="scientific">Entomophthora muscae</name>
    <dbReference type="NCBI Taxonomy" id="34485"/>
    <lineage>
        <taxon>Eukaryota</taxon>
        <taxon>Fungi</taxon>
        <taxon>Fungi incertae sedis</taxon>
        <taxon>Zoopagomycota</taxon>
        <taxon>Entomophthoromycotina</taxon>
        <taxon>Entomophthoromycetes</taxon>
        <taxon>Entomophthorales</taxon>
        <taxon>Entomophthoraceae</taxon>
        <taxon>Entomophthora</taxon>
    </lineage>
</organism>